<evidence type="ECO:0000313" key="9">
    <source>
        <dbReference type="Proteomes" id="UP000186583"/>
    </source>
</evidence>
<dbReference type="FunFam" id="1.20.1250.20:FF:000078">
    <property type="entry name" value="MFS maltose transporter, putative"/>
    <property type="match status" value="1"/>
</dbReference>
<comment type="caution">
    <text evidence="8">The sequence shown here is derived from an EMBL/GenBank/DDBJ whole genome shotgun (WGS) entry which is preliminary data.</text>
</comment>
<reference evidence="8 9" key="1">
    <citation type="submission" date="2016-11" db="EMBL/GenBank/DDBJ databases">
        <title>Draft Genome Assembly of Colletotrichum chlorophyti a pathogen of herbaceous plants.</title>
        <authorList>
            <person name="Gan P."/>
            <person name="Narusaka M."/>
            <person name="Tsushima A."/>
            <person name="Narusaka Y."/>
            <person name="Takano Y."/>
            <person name="Shirasu K."/>
        </authorList>
    </citation>
    <scope>NUCLEOTIDE SEQUENCE [LARGE SCALE GENOMIC DNA]</scope>
    <source>
        <strain evidence="8 9">NTL11</strain>
    </source>
</reference>
<dbReference type="EMBL" id="MPGH01000005">
    <property type="protein sequence ID" value="OLN97752.1"/>
    <property type="molecule type" value="Genomic_DNA"/>
</dbReference>
<dbReference type="InterPro" id="IPR036259">
    <property type="entry name" value="MFS_trans_sf"/>
</dbReference>
<feature type="transmembrane region" description="Helical" evidence="6">
    <location>
        <begin position="441"/>
        <end position="462"/>
    </location>
</feature>
<dbReference type="InterPro" id="IPR050360">
    <property type="entry name" value="MFS_Sugar_Transporters"/>
</dbReference>
<feature type="transmembrane region" description="Helical" evidence="6">
    <location>
        <begin position="346"/>
        <end position="367"/>
    </location>
</feature>
<evidence type="ECO:0000259" key="7">
    <source>
        <dbReference type="PROSITE" id="PS50850"/>
    </source>
</evidence>
<protein>
    <submittedName>
        <fullName evidence="8">Alpha-glucosides permease MPH3-like protein 3</fullName>
    </submittedName>
</protein>
<dbReference type="GO" id="GO:0016020">
    <property type="term" value="C:membrane"/>
    <property type="evidence" value="ECO:0007669"/>
    <property type="project" value="UniProtKB-SubCell"/>
</dbReference>
<keyword evidence="4 6" id="KW-1133">Transmembrane helix</keyword>
<feature type="transmembrane region" description="Helical" evidence="6">
    <location>
        <begin position="51"/>
        <end position="78"/>
    </location>
</feature>
<evidence type="ECO:0000256" key="5">
    <source>
        <dbReference type="ARBA" id="ARBA00023136"/>
    </source>
</evidence>
<feature type="transmembrane region" description="Helical" evidence="6">
    <location>
        <begin position="129"/>
        <end position="150"/>
    </location>
</feature>
<evidence type="ECO:0000256" key="3">
    <source>
        <dbReference type="ARBA" id="ARBA00022692"/>
    </source>
</evidence>
<dbReference type="Proteomes" id="UP000186583">
    <property type="component" value="Unassembled WGS sequence"/>
</dbReference>
<feature type="transmembrane region" description="Helical" evidence="6">
    <location>
        <begin position="474"/>
        <end position="492"/>
    </location>
</feature>
<dbReference type="PANTHER" id="PTHR48022:SF41">
    <property type="entry name" value="MAJOR FACILITATOR SUPERFAMILY (MFS) PROFILE DOMAIN-CONTAINING PROTEIN"/>
    <property type="match status" value="1"/>
</dbReference>
<evidence type="ECO:0000256" key="2">
    <source>
        <dbReference type="ARBA" id="ARBA00010992"/>
    </source>
</evidence>
<feature type="transmembrane region" description="Helical" evidence="6">
    <location>
        <begin position="310"/>
        <end position="334"/>
    </location>
</feature>
<evidence type="ECO:0000256" key="6">
    <source>
        <dbReference type="SAM" id="Phobius"/>
    </source>
</evidence>
<feature type="transmembrane region" description="Helical" evidence="6">
    <location>
        <begin position="98"/>
        <end position="117"/>
    </location>
</feature>
<evidence type="ECO:0000313" key="8">
    <source>
        <dbReference type="EMBL" id="OLN97752.1"/>
    </source>
</evidence>
<gene>
    <name evidence="8" type="ORF">CCHL11_07928</name>
</gene>
<proteinExistence type="inferred from homology"/>
<dbReference type="PROSITE" id="PS50850">
    <property type="entry name" value="MFS"/>
    <property type="match status" value="1"/>
</dbReference>
<comment type="similarity">
    <text evidence="2">Belongs to the major facilitator superfamily. Sugar transporter (TC 2.A.1.1) family.</text>
</comment>
<comment type="subcellular location">
    <subcellularLocation>
        <location evidence="1">Membrane</location>
        <topology evidence="1">Multi-pass membrane protein</topology>
    </subcellularLocation>
</comment>
<keyword evidence="3 6" id="KW-0812">Transmembrane</keyword>
<evidence type="ECO:0000256" key="4">
    <source>
        <dbReference type="ARBA" id="ARBA00022989"/>
    </source>
</evidence>
<dbReference type="GO" id="GO:0005351">
    <property type="term" value="F:carbohydrate:proton symporter activity"/>
    <property type="evidence" value="ECO:0007669"/>
    <property type="project" value="TreeGrafter"/>
</dbReference>
<dbReference type="AlphaFoldDB" id="A0A1Q8S8L7"/>
<name>A0A1Q8S8L7_9PEZI</name>
<organism evidence="8 9">
    <name type="scientific">Colletotrichum chlorophyti</name>
    <dbReference type="NCBI Taxonomy" id="708187"/>
    <lineage>
        <taxon>Eukaryota</taxon>
        <taxon>Fungi</taxon>
        <taxon>Dikarya</taxon>
        <taxon>Ascomycota</taxon>
        <taxon>Pezizomycotina</taxon>
        <taxon>Sordariomycetes</taxon>
        <taxon>Hypocreomycetidae</taxon>
        <taxon>Glomerellales</taxon>
        <taxon>Glomerellaceae</taxon>
        <taxon>Colletotrichum</taxon>
    </lineage>
</organism>
<dbReference type="InterPro" id="IPR020846">
    <property type="entry name" value="MFS_dom"/>
</dbReference>
<feature type="domain" description="Major facilitator superfamily (MFS) profile" evidence="7">
    <location>
        <begin position="54"/>
        <end position="496"/>
    </location>
</feature>
<dbReference type="InterPro" id="IPR005828">
    <property type="entry name" value="MFS_sugar_transport-like"/>
</dbReference>
<keyword evidence="5 6" id="KW-0472">Membrane</keyword>
<accession>A0A1Q8S8L7</accession>
<evidence type="ECO:0000256" key="1">
    <source>
        <dbReference type="ARBA" id="ARBA00004141"/>
    </source>
</evidence>
<sequence length="539" mass="58560">MDDRNSMGDKSASVGRLNTVTSLASTNNSELETNHYGHLTLWQSIKKWRRVVLFCIGMTSAILMYGYDYVIVGTVSAMPSFQLDFGQQHGDKWILPSLWLGLWNFVSPGCSMVGSLVGGAFQDRFGRRASLAVGSFLSAVGVAVCFISNLSPDVHARRGIFLAGKGFQGGAIGMVMTTSQTYMSEILPPNLRGPLLAFFPIFTLFGQLIGAAVIFVCLNMENGYTICFASQWPFSAIPLLMAFLIPESPTYLIRRGQDGKAYRAQKKLDTSGADPETTLDIIRLNIEREKRQTNATYAASFQGTNLRRTLIIMFANSLPNIFGLTLLSKSSYFIQVVGMKANLSVIVLILGLVCGLIANLASVWILSKVGRRKLILITLSVLTVIWTAMGIAGFWSGPVTVWYTAGTLIAVVIVAGLGVWPASHVVGGETSALHLRSKAQGIGWFTAGANNAIFGLVLPYIFNPDRGNLKAKTGFVYAGLCALGLVVSFFCIPEMKGRTPAEIDRMFEAELPAREFRHWINSSADAEKQASARAGRSVV</sequence>
<dbReference type="PANTHER" id="PTHR48022">
    <property type="entry name" value="PLASTIDIC GLUCOSE TRANSPORTER 4"/>
    <property type="match status" value="1"/>
</dbReference>
<dbReference type="SUPFAM" id="SSF103473">
    <property type="entry name" value="MFS general substrate transporter"/>
    <property type="match status" value="1"/>
</dbReference>
<dbReference type="Gene3D" id="1.20.1250.20">
    <property type="entry name" value="MFS general substrate transporter like domains"/>
    <property type="match status" value="1"/>
</dbReference>
<dbReference type="Pfam" id="PF00083">
    <property type="entry name" value="Sugar_tr"/>
    <property type="match status" value="1"/>
</dbReference>
<feature type="transmembrane region" description="Helical" evidence="6">
    <location>
        <begin position="374"/>
        <end position="395"/>
    </location>
</feature>
<keyword evidence="9" id="KW-1185">Reference proteome</keyword>
<feature type="transmembrane region" description="Helical" evidence="6">
    <location>
        <begin position="195"/>
        <end position="216"/>
    </location>
</feature>
<dbReference type="OrthoDB" id="6612291at2759"/>
<feature type="transmembrane region" description="Helical" evidence="6">
    <location>
        <begin position="401"/>
        <end position="420"/>
    </location>
</feature>